<keyword evidence="3" id="KW-0413">Isomerase</keyword>
<feature type="signal peptide" evidence="1">
    <location>
        <begin position="1"/>
        <end position="32"/>
    </location>
</feature>
<feature type="domain" description="Xylose isomerase-like TIM barrel" evidence="2">
    <location>
        <begin position="64"/>
        <end position="311"/>
    </location>
</feature>
<dbReference type="InterPro" id="IPR006311">
    <property type="entry name" value="TAT_signal"/>
</dbReference>
<dbReference type="AlphaFoldDB" id="A0A517M6P5"/>
<dbReference type="EC" id="5.3.99.-" evidence="3"/>
<evidence type="ECO:0000259" key="2">
    <source>
        <dbReference type="Pfam" id="PF01261"/>
    </source>
</evidence>
<name>A0A517M6P5_9BACT</name>
<dbReference type="SUPFAM" id="SSF51658">
    <property type="entry name" value="Xylose isomerase-like"/>
    <property type="match status" value="1"/>
</dbReference>
<reference evidence="3 4" key="1">
    <citation type="submission" date="2019-02" db="EMBL/GenBank/DDBJ databases">
        <title>Deep-cultivation of Planctomycetes and their phenomic and genomic characterization uncovers novel biology.</title>
        <authorList>
            <person name="Wiegand S."/>
            <person name="Jogler M."/>
            <person name="Boedeker C."/>
            <person name="Pinto D."/>
            <person name="Vollmers J."/>
            <person name="Rivas-Marin E."/>
            <person name="Kohn T."/>
            <person name="Peeters S.H."/>
            <person name="Heuer A."/>
            <person name="Rast P."/>
            <person name="Oberbeckmann S."/>
            <person name="Bunk B."/>
            <person name="Jeske O."/>
            <person name="Meyerdierks A."/>
            <person name="Storesund J.E."/>
            <person name="Kallscheuer N."/>
            <person name="Luecker S."/>
            <person name="Lage O.M."/>
            <person name="Pohl T."/>
            <person name="Merkel B.J."/>
            <person name="Hornburger P."/>
            <person name="Mueller R.-W."/>
            <person name="Bruemmer F."/>
            <person name="Labrenz M."/>
            <person name="Spormann A.M."/>
            <person name="Op den Camp H."/>
            <person name="Overmann J."/>
            <person name="Amann R."/>
            <person name="Jetten M.S.M."/>
            <person name="Mascher T."/>
            <person name="Medema M.H."/>
            <person name="Devos D.P."/>
            <person name="Kaster A.-K."/>
            <person name="Ovreas L."/>
            <person name="Rohde M."/>
            <person name="Galperin M.Y."/>
            <person name="Jogler C."/>
        </authorList>
    </citation>
    <scope>NUCLEOTIDE SEQUENCE [LARGE SCALE GENOMIC DNA]</scope>
    <source>
        <strain evidence="3 4">EC9</strain>
    </source>
</reference>
<sequence precursor="true">MTDASMNRRSILSIAAATTLVGSGLPTAPAKAADTAASDEFGGIRFCLNTSTVRGQELTITEQVDLAASSGYDAIEPWVRDLVAYKEAGGSLPDLRKRIEDSGITVESAIGFAQWIVDDDDQRRKGLEQARSDMELLKSIGGKRIAAPPVGATKEAGPALPVIAKRYADLLNVGAEVGVTPELELWGFSKTLSRLGELAYVATEAGHPDACVLPDVYHIYKGGSDFAGLAMIEASRMPAFHMNDYPANPPWETIGDADRVYPGDGIAPLDEIISLLHRNGFRGYFSLELFNRDYWKQPASEVATTGLRKMKAAVRKALA</sequence>
<keyword evidence="1" id="KW-0732">Signal</keyword>
<proteinExistence type="predicted"/>
<dbReference type="GO" id="GO:0016853">
    <property type="term" value="F:isomerase activity"/>
    <property type="evidence" value="ECO:0007669"/>
    <property type="project" value="UniProtKB-KW"/>
</dbReference>
<dbReference type="InterPro" id="IPR050312">
    <property type="entry name" value="IolE/XylAMocC-like"/>
</dbReference>
<dbReference type="PANTHER" id="PTHR12110:SF48">
    <property type="entry name" value="BLL3656 PROTEIN"/>
    <property type="match status" value="1"/>
</dbReference>
<dbReference type="PANTHER" id="PTHR12110">
    <property type="entry name" value="HYDROXYPYRUVATE ISOMERASE"/>
    <property type="match status" value="1"/>
</dbReference>
<organism evidence="3 4">
    <name type="scientific">Rosistilla ulvae</name>
    <dbReference type="NCBI Taxonomy" id="1930277"/>
    <lineage>
        <taxon>Bacteria</taxon>
        <taxon>Pseudomonadati</taxon>
        <taxon>Planctomycetota</taxon>
        <taxon>Planctomycetia</taxon>
        <taxon>Pirellulales</taxon>
        <taxon>Pirellulaceae</taxon>
        <taxon>Rosistilla</taxon>
    </lineage>
</organism>
<evidence type="ECO:0000256" key="1">
    <source>
        <dbReference type="SAM" id="SignalP"/>
    </source>
</evidence>
<evidence type="ECO:0000313" key="3">
    <source>
        <dbReference type="EMBL" id="QDS90548.1"/>
    </source>
</evidence>
<gene>
    <name evidence="3" type="primary">iolI_2</name>
    <name evidence="3" type="ORF">EC9_47620</name>
</gene>
<dbReference type="Proteomes" id="UP000319557">
    <property type="component" value="Chromosome"/>
</dbReference>
<dbReference type="InterPro" id="IPR013022">
    <property type="entry name" value="Xyl_isomerase-like_TIM-brl"/>
</dbReference>
<dbReference type="Pfam" id="PF01261">
    <property type="entry name" value="AP_endonuc_2"/>
    <property type="match status" value="1"/>
</dbReference>
<feature type="chain" id="PRO_5021798398" evidence="1">
    <location>
        <begin position="33"/>
        <end position="319"/>
    </location>
</feature>
<dbReference type="InterPro" id="IPR036237">
    <property type="entry name" value="Xyl_isomerase-like_sf"/>
</dbReference>
<dbReference type="Gene3D" id="3.20.20.150">
    <property type="entry name" value="Divalent-metal-dependent TIM barrel enzymes"/>
    <property type="match status" value="1"/>
</dbReference>
<dbReference type="PROSITE" id="PS51318">
    <property type="entry name" value="TAT"/>
    <property type="match status" value="1"/>
</dbReference>
<dbReference type="EMBL" id="CP036261">
    <property type="protein sequence ID" value="QDS90548.1"/>
    <property type="molecule type" value="Genomic_DNA"/>
</dbReference>
<dbReference type="RefSeq" id="WP_145348348.1">
    <property type="nucleotide sequence ID" value="NZ_CP036261.1"/>
</dbReference>
<dbReference type="KEGG" id="ruv:EC9_47620"/>
<accession>A0A517M6P5</accession>
<keyword evidence="4" id="KW-1185">Reference proteome</keyword>
<dbReference type="OrthoDB" id="9814946at2"/>
<evidence type="ECO:0000313" key="4">
    <source>
        <dbReference type="Proteomes" id="UP000319557"/>
    </source>
</evidence>
<protein>
    <submittedName>
        <fullName evidence="3">Inosose isomerase</fullName>
        <ecNumber evidence="3">5.3.99.-</ecNumber>
    </submittedName>
</protein>